<dbReference type="eggNOG" id="arCOG04406">
    <property type="taxonomic scope" value="Archaea"/>
</dbReference>
<dbReference type="AlphaFoldDB" id="F2KNW7"/>
<dbReference type="InterPro" id="IPR036660">
    <property type="entry name" value="Fe-S_hydroAse_TtdB_cat_sf"/>
</dbReference>
<dbReference type="InterPro" id="IPR004647">
    <property type="entry name" value="Fe-S_hydro-lyase_TtdB-typ_cat"/>
</dbReference>
<dbReference type="Gene3D" id="3.20.130.10">
    <property type="entry name" value="Fe-S hydro-lyase, tartrate dehydratase beta-type, catalytic domain"/>
    <property type="match status" value="1"/>
</dbReference>
<evidence type="ECO:0000259" key="3">
    <source>
        <dbReference type="Pfam" id="PF05683"/>
    </source>
</evidence>
<dbReference type="EMBL" id="CP002588">
    <property type="protein sequence ID" value="AEA47444.1"/>
    <property type="molecule type" value="Genomic_DNA"/>
</dbReference>
<dbReference type="NCBIfam" id="NF004708">
    <property type="entry name" value="PRK06043.1"/>
    <property type="match status" value="1"/>
</dbReference>
<feature type="domain" description="Fe-S hydro-lyase tartrate dehydratase beta-type catalytic" evidence="3">
    <location>
        <begin position="7"/>
        <end position="181"/>
    </location>
</feature>
<gene>
    <name evidence="4" type="ordered locus">Arcve_1441</name>
</gene>
<reference evidence="4 5" key="1">
    <citation type="submission" date="2011-03" db="EMBL/GenBank/DDBJ databases">
        <title>The complete genome of Archaeoglobus veneficus SNP6.</title>
        <authorList>
            <consortium name="US DOE Joint Genome Institute (JGI-PGF)"/>
            <person name="Lucas S."/>
            <person name="Copeland A."/>
            <person name="Lapidus A."/>
            <person name="Bruce D."/>
            <person name="Goodwin L."/>
            <person name="Pitluck S."/>
            <person name="Kyrpides N."/>
            <person name="Mavromatis K."/>
            <person name="Pagani I."/>
            <person name="Ivanova N."/>
            <person name="Mikhailova N."/>
            <person name="Lu M."/>
            <person name="Detter J.C."/>
            <person name="Tapia R."/>
            <person name="Han C."/>
            <person name="Land M."/>
            <person name="Hauser L."/>
            <person name="Markowitz V."/>
            <person name="Cheng J.-F."/>
            <person name="Hugenholtz P."/>
            <person name="Woyke T."/>
            <person name="Wu D."/>
            <person name="Spring S."/>
            <person name="Brambilla E."/>
            <person name="Klenk H.-P."/>
            <person name="Eisen J.A."/>
        </authorList>
    </citation>
    <scope>NUCLEOTIDE SEQUENCE [LARGE SCALE GENOMIC DNA]</scope>
    <source>
        <strain evidence="5">SNP6</strain>
    </source>
</reference>
<evidence type="ECO:0000313" key="4">
    <source>
        <dbReference type="EMBL" id="AEA47444.1"/>
    </source>
</evidence>
<proteinExistence type="inferred from homology"/>
<keyword evidence="2 4" id="KW-0456">Lyase</keyword>
<evidence type="ECO:0000313" key="5">
    <source>
        <dbReference type="Proteomes" id="UP000008136"/>
    </source>
</evidence>
<dbReference type="PANTHER" id="PTHR43351">
    <property type="entry name" value="L(+)-TARTRATE DEHYDRATASE SUBUNIT BETA"/>
    <property type="match status" value="1"/>
</dbReference>
<dbReference type="Pfam" id="PF05683">
    <property type="entry name" value="Fumerase_C"/>
    <property type="match status" value="1"/>
</dbReference>
<sequence length="208" mass="22317">MGLDAGSNVELKTPLNREEVLKLKVGDIVYITGEVITARDAAHRRMLEAIERGEELPFNLEGAVVYHCGPLIREGEVISAGPTTSARMNACAPRILELVECMAIVGKGGMSDEVCNALRGRGVYMAYPGGAGALAATAIKGIKAVYWEDLGMAEAVWVLEVEHFGPCIVCMDSRGGNLYREVEEKVDGSYRYLFSSAAKSTGSAISQK</sequence>
<dbReference type="RefSeq" id="WP_013684105.1">
    <property type="nucleotide sequence ID" value="NC_015320.1"/>
</dbReference>
<accession>F2KNW7</accession>
<evidence type="ECO:0000256" key="1">
    <source>
        <dbReference type="ARBA" id="ARBA00008876"/>
    </source>
</evidence>
<dbReference type="Proteomes" id="UP000008136">
    <property type="component" value="Chromosome"/>
</dbReference>
<organism evidence="4 5">
    <name type="scientific">Archaeoglobus veneficus (strain DSM 11195 / SNP6)</name>
    <dbReference type="NCBI Taxonomy" id="693661"/>
    <lineage>
        <taxon>Archaea</taxon>
        <taxon>Methanobacteriati</taxon>
        <taxon>Methanobacteriota</taxon>
        <taxon>Archaeoglobi</taxon>
        <taxon>Archaeoglobales</taxon>
        <taxon>Archaeoglobaceae</taxon>
        <taxon>Archaeoglobus</taxon>
    </lineage>
</organism>
<dbReference type="PANTHER" id="PTHR43351:SF2">
    <property type="entry name" value="L(+)-TARTRATE DEHYDRATASE SUBUNIT BETA-RELATED"/>
    <property type="match status" value="1"/>
</dbReference>
<dbReference type="SUPFAM" id="SSF117457">
    <property type="entry name" value="FumA C-terminal domain-like"/>
    <property type="match status" value="1"/>
</dbReference>
<keyword evidence="5" id="KW-1185">Reference proteome</keyword>
<dbReference type="GeneID" id="10394564"/>
<protein>
    <submittedName>
        <fullName evidence="4">Hydro-lyase, Fe-S type, tartrate/fumarate subfamily, beta subunit</fullName>
        <ecNumber evidence="4">4.2.1.2</ecNumber>
    </submittedName>
</protein>
<comment type="similarity">
    <text evidence="1">Belongs to the class-I fumarase family.</text>
</comment>
<dbReference type="EC" id="4.2.1.2" evidence="4"/>
<dbReference type="STRING" id="693661.Arcve_1441"/>
<dbReference type="KEGG" id="ave:Arcve_1441"/>
<dbReference type="HOGENOM" id="CLU_098588_2_0_2"/>
<evidence type="ECO:0000256" key="2">
    <source>
        <dbReference type="ARBA" id="ARBA00023239"/>
    </source>
</evidence>
<dbReference type="NCBIfam" id="TIGR00723">
    <property type="entry name" value="ttdB_fumA_fumB"/>
    <property type="match status" value="1"/>
</dbReference>
<dbReference type="OrthoDB" id="34134at2157"/>
<dbReference type="GO" id="GO:0004333">
    <property type="term" value="F:fumarate hydratase activity"/>
    <property type="evidence" value="ECO:0007669"/>
    <property type="project" value="UniProtKB-EC"/>
</dbReference>
<name>F2KNW7_ARCVS</name>